<protein>
    <recommendedName>
        <fullName evidence="4">Six-bladed beta-propeller-like protein</fullName>
    </recommendedName>
</protein>
<sequence>MLRTPLLLTAAIGFCCAETLLATRESPLTQVHQFANGTSVENLAVRTNGNILITLLYEAEIHEINPTQSGSGNVTKLVHSFDGSTRVNGISELSPDVFAISANHDTIWTMDLNGGGDAQVSKVVTIPDASFLNGVATLDSAAGTVLVADSTAGVIWLVNTSTGEFSAALQDTTMAAPANSSSGGLSLGANGVKYRDGYVYYTNTGKKLFCRVEIDPTTGIATGPYETIVDGFAGDDFALIDDAAFVASGGSNAIEKIFFNGTQELIAGGSGSTDVAGATSAMFGATENDADVLYVTTSGGGVGGGKVVAIRIS</sequence>
<dbReference type="SUPFAM" id="SSF63829">
    <property type="entry name" value="Calcium-dependent phosphotriesterase"/>
    <property type="match status" value="1"/>
</dbReference>
<evidence type="ECO:0000313" key="2">
    <source>
        <dbReference type="EMBL" id="KAB2580444.1"/>
    </source>
</evidence>
<feature type="chain" id="PRO_5025053941" description="Six-bladed beta-propeller-like protein" evidence="1">
    <location>
        <begin position="18"/>
        <end position="313"/>
    </location>
</feature>
<dbReference type="PANTHER" id="PTHR42060:SF3">
    <property type="entry name" value="SMP-30_GLUCONOLACTONASE_LRE-LIKE REGION DOMAIN-CONTAINING PROTEIN"/>
    <property type="match status" value="1"/>
</dbReference>
<organism evidence="2 3">
    <name type="scientific">Lasiodiplodia theobromae</name>
    <dbReference type="NCBI Taxonomy" id="45133"/>
    <lineage>
        <taxon>Eukaryota</taxon>
        <taxon>Fungi</taxon>
        <taxon>Dikarya</taxon>
        <taxon>Ascomycota</taxon>
        <taxon>Pezizomycotina</taxon>
        <taxon>Dothideomycetes</taxon>
        <taxon>Dothideomycetes incertae sedis</taxon>
        <taxon>Botryosphaeriales</taxon>
        <taxon>Botryosphaeriaceae</taxon>
        <taxon>Lasiodiplodia</taxon>
    </lineage>
</organism>
<dbReference type="AlphaFoldDB" id="A0A5N5DWB1"/>
<keyword evidence="1" id="KW-0732">Signal</keyword>
<dbReference type="InterPro" id="IPR052998">
    <property type="entry name" value="Hetero-Diels-Alderase-like"/>
</dbReference>
<dbReference type="Proteomes" id="UP000325902">
    <property type="component" value="Unassembled WGS sequence"/>
</dbReference>
<dbReference type="InterPro" id="IPR011042">
    <property type="entry name" value="6-blade_b-propeller_TolB-like"/>
</dbReference>
<proteinExistence type="predicted"/>
<reference evidence="2 3" key="1">
    <citation type="journal article" date="2019" name="Sci. Rep.">
        <title>A multi-omics analysis of the grapevine pathogen Lasiodiplodia theobromae reveals that temperature affects the expression of virulence- and pathogenicity-related genes.</title>
        <authorList>
            <person name="Felix C."/>
            <person name="Meneses R."/>
            <person name="Goncalves M.F.M."/>
            <person name="Tilleman L."/>
            <person name="Duarte A.S."/>
            <person name="Jorrin-Novo J.V."/>
            <person name="Van de Peer Y."/>
            <person name="Deforce D."/>
            <person name="Van Nieuwerburgh F."/>
            <person name="Esteves A.C."/>
            <person name="Alves A."/>
        </authorList>
    </citation>
    <scope>NUCLEOTIDE SEQUENCE [LARGE SCALE GENOMIC DNA]</scope>
    <source>
        <strain evidence="2 3">LA-SOL3</strain>
    </source>
</reference>
<keyword evidence="3" id="KW-1185">Reference proteome</keyword>
<evidence type="ECO:0008006" key="4">
    <source>
        <dbReference type="Google" id="ProtNLM"/>
    </source>
</evidence>
<gene>
    <name evidence="2" type="ORF">DBV05_g849</name>
</gene>
<name>A0A5N5DWB1_9PEZI</name>
<accession>A0A5N5DWB1</accession>
<dbReference type="PANTHER" id="PTHR42060">
    <property type="entry name" value="NHL REPEAT-CONTAINING PROTEIN-RELATED"/>
    <property type="match status" value="1"/>
</dbReference>
<dbReference type="Gene3D" id="2.120.10.30">
    <property type="entry name" value="TolB, C-terminal domain"/>
    <property type="match status" value="1"/>
</dbReference>
<comment type="caution">
    <text evidence="2">The sequence shown here is derived from an EMBL/GenBank/DDBJ whole genome shotgun (WGS) entry which is preliminary data.</text>
</comment>
<dbReference type="OrthoDB" id="9977941at2759"/>
<dbReference type="EMBL" id="VCHE01000003">
    <property type="protein sequence ID" value="KAB2580444.1"/>
    <property type="molecule type" value="Genomic_DNA"/>
</dbReference>
<evidence type="ECO:0000313" key="3">
    <source>
        <dbReference type="Proteomes" id="UP000325902"/>
    </source>
</evidence>
<evidence type="ECO:0000256" key="1">
    <source>
        <dbReference type="SAM" id="SignalP"/>
    </source>
</evidence>
<feature type="signal peptide" evidence="1">
    <location>
        <begin position="1"/>
        <end position="17"/>
    </location>
</feature>